<dbReference type="InterPro" id="IPR010652">
    <property type="entry name" value="DUF1232"/>
</dbReference>
<dbReference type="AlphaFoldDB" id="A0A1M4VJ11"/>
<keyword evidence="4" id="KW-0472">Membrane</keyword>
<comment type="subcellular location">
    <subcellularLocation>
        <location evidence="1">Endomembrane system</location>
        <topology evidence="1">Multi-pass membrane protein</topology>
    </subcellularLocation>
</comment>
<accession>A0A1M4VJ11</accession>
<name>A0A1M4VJ11_MARH1</name>
<keyword evidence="3" id="KW-1133">Transmembrane helix</keyword>
<protein>
    <recommendedName>
        <fullName evidence="5">DUF1232 domain-containing protein</fullName>
    </recommendedName>
</protein>
<keyword evidence="7" id="KW-1185">Reference proteome</keyword>
<evidence type="ECO:0000256" key="2">
    <source>
        <dbReference type="ARBA" id="ARBA00022692"/>
    </source>
</evidence>
<evidence type="ECO:0000313" key="7">
    <source>
        <dbReference type="Proteomes" id="UP000184334"/>
    </source>
</evidence>
<organism evidence="6 7">
    <name type="scientific">Marinitoga hydrogenitolerans (strain DSM 16785 / JCM 12826 / AT1271)</name>
    <dbReference type="NCBI Taxonomy" id="1122195"/>
    <lineage>
        <taxon>Bacteria</taxon>
        <taxon>Thermotogati</taxon>
        <taxon>Thermotogota</taxon>
        <taxon>Thermotogae</taxon>
        <taxon>Petrotogales</taxon>
        <taxon>Petrotogaceae</taxon>
        <taxon>Marinitoga</taxon>
    </lineage>
</organism>
<feature type="domain" description="DUF1232" evidence="5">
    <location>
        <begin position="13"/>
        <end position="44"/>
    </location>
</feature>
<dbReference type="Pfam" id="PF06803">
    <property type="entry name" value="DUF1232"/>
    <property type="match status" value="1"/>
</dbReference>
<evidence type="ECO:0000256" key="4">
    <source>
        <dbReference type="ARBA" id="ARBA00023136"/>
    </source>
</evidence>
<evidence type="ECO:0000256" key="3">
    <source>
        <dbReference type="ARBA" id="ARBA00022989"/>
    </source>
</evidence>
<dbReference type="STRING" id="1122195.SAMN02745164_00953"/>
<evidence type="ECO:0000256" key="1">
    <source>
        <dbReference type="ARBA" id="ARBA00004127"/>
    </source>
</evidence>
<comment type="caution">
    <text evidence="6">The sequence shown here is derived from an EMBL/GenBank/DDBJ whole genome shotgun (WGS) entry which is preliminary data.</text>
</comment>
<dbReference type="GO" id="GO:0012505">
    <property type="term" value="C:endomembrane system"/>
    <property type="evidence" value="ECO:0007669"/>
    <property type="project" value="UniProtKB-SubCell"/>
</dbReference>
<proteinExistence type="predicted"/>
<dbReference type="Proteomes" id="UP000184334">
    <property type="component" value="Unassembled WGS sequence"/>
</dbReference>
<evidence type="ECO:0000259" key="5">
    <source>
        <dbReference type="Pfam" id="PF06803"/>
    </source>
</evidence>
<reference evidence="6" key="1">
    <citation type="submission" date="2016-11" db="EMBL/GenBank/DDBJ databases">
        <authorList>
            <person name="Varghese N."/>
            <person name="Submissions S."/>
        </authorList>
    </citation>
    <scope>NUCLEOTIDE SEQUENCE [LARGE SCALE GENOMIC DNA]</scope>
    <source>
        <strain evidence="6">DSM 16785</strain>
    </source>
</reference>
<evidence type="ECO:0000313" key="6">
    <source>
        <dbReference type="EMBL" id="SHE69056.1"/>
    </source>
</evidence>
<dbReference type="EMBL" id="FQUI01000011">
    <property type="protein sequence ID" value="SHE69056.1"/>
    <property type="molecule type" value="Genomic_DNA"/>
</dbReference>
<gene>
    <name evidence="6" type="ORF">SAMN02745164_00953</name>
</gene>
<keyword evidence="2" id="KW-0812">Transmembrane</keyword>
<sequence>MKDNEIDITYKGKIMLILSYIILPLDIIPEALLGPIGYIDDLYIGLYFLNIILNELPKEKIYAYWKGDIKTLNNISEIIEFLKSNYEKLNSKNISKLISKILKGKYNK</sequence>